<gene>
    <name evidence="1" type="ORF">FAEPRAA2165_00951</name>
</gene>
<organism evidence="1 2">
    <name type="scientific">Faecalibacterium duncaniae (strain DSM 17677 / JCM 31915 / A2-165)</name>
    <name type="common">Faecalibacterium prausnitzii</name>
    <dbReference type="NCBI Taxonomy" id="411483"/>
    <lineage>
        <taxon>Bacteria</taxon>
        <taxon>Bacillati</taxon>
        <taxon>Bacillota</taxon>
        <taxon>Clostridia</taxon>
        <taxon>Eubacteriales</taxon>
        <taxon>Oscillospiraceae</taxon>
        <taxon>Faecalibacterium</taxon>
    </lineage>
</organism>
<protein>
    <submittedName>
        <fullName evidence="1">Uncharacterized protein</fullName>
    </submittedName>
</protein>
<evidence type="ECO:0000313" key="1">
    <source>
        <dbReference type="EMBL" id="EEU97271.1"/>
    </source>
</evidence>
<dbReference type="STRING" id="411483.FAEPRAA2165_00951"/>
<keyword evidence="2" id="KW-1185">Reference proteome</keyword>
<dbReference type="HOGENOM" id="CLU_3200051_0_0_9"/>
<dbReference type="EMBL" id="ACOP02000022">
    <property type="protein sequence ID" value="EEU97271.1"/>
    <property type="molecule type" value="Genomic_DNA"/>
</dbReference>
<dbReference type="Proteomes" id="UP000004619">
    <property type="component" value="Unassembled WGS sequence"/>
</dbReference>
<sequence>MPPGFDGEGRFCLAKNRAACTKVILIRAHPAKKSKRSVQNRKNTV</sequence>
<accession>C7H3T9</accession>
<comment type="caution">
    <text evidence="1">The sequence shown here is derived from an EMBL/GenBank/DDBJ whole genome shotgun (WGS) entry which is preliminary data.</text>
</comment>
<proteinExistence type="predicted"/>
<name>C7H3T9_FAED2</name>
<dbReference type="AlphaFoldDB" id="C7H3T9"/>
<evidence type="ECO:0000313" key="2">
    <source>
        <dbReference type="Proteomes" id="UP000004619"/>
    </source>
</evidence>
<reference evidence="1" key="1">
    <citation type="submission" date="2009-08" db="EMBL/GenBank/DDBJ databases">
        <authorList>
            <person name="Weinstock G."/>
            <person name="Sodergren E."/>
            <person name="Clifton S."/>
            <person name="Fulton L."/>
            <person name="Fulton B."/>
            <person name="Courtney L."/>
            <person name="Fronick C."/>
            <person name="Harrison M."/>
            <person name="Strong C."/>
            <person name="Farmer C."/>
            <person name="Delahaunty K."/>
            <person name="Markovic C."/>
            <person name="Hall O."/>
            <person name="Minx P."/>
            <person name="Tomlinson C."/>
            <person name="Mitreva M."/>
            <person name="Nelson J."/>
            <person name="Hou S."/>
            <person name="Wollam A."/>
            <person name="Pepin K.H."/>
            <person name="Johnson M."/>
            <person name="Bhonagiri V."/>
            <person name="Nash W.E."/>
            <person name="Warren W."/>
            <person name="Chinwalla A."/>
            <person name="Mardis E.R."/>
            <person name="Wilson R.K."/>
        </authorList>
    </citation>
    <scope>NUCLEOTIDE SEQUENCE [LARGE SCALE GENOMIC DNA]</scope>
    <source>
        <strain evidence="1">A2-165</strain>
    </source>
</reference>